<dbReference type="InterPro" id="IPR038726">
    <property type="entry name" value="PDDEXK_AddAB-type"/>
</dbReference>
<evidence type="ECO:0000256" key="6">
    <source>
        <dbReference type="SAM" id="MobiDB-lite"/>
    </source>
</evidence>
<evidence type="ECO:0000256" key="3">
    <source>
        <dbReference type="ARBA" id="ARBA00022806"/>
    </source>
</evidence>
<feature type="compositionally biased region" description="Acidic residues" evidence="6">
    <location>
        <begin position="216"/>
        <end position="228"/>
    </location>
</feature>
<sequence>MAVPHLVKGVFPGDRRSSSWLRTVTELPAPLRGDCQDLPGLALRGDENRKEVLDTCKEHEAAFVDRHAEEERRLCYVALTRSEQHLLVSGHWWGETSGSPKGPSTFLTEVKDTIAADETIGVVTTWAEEPEEGAENPLAGENAEPVSWPADPLGARRDAVREGADAVLAAMAAADEPEPSARPVSSAAAEQPDQLALPLADRPGPDPAETGTDIETGADTETDTDPGADPEGWAADTDVLLAERERASGRSEDIALPGQLSVSQLVELAGRPDALARRLRRPLPFPPNAYARRGTAFHGWLERRFAGDRLFDLDDLPGAADPGEAPDEELDALCEAFERSEWARRTPHDVEVPFSTVVDGVTVRGRMDAVFADADGGWTVVDWKTGGMPDESAMSAVSVQLAAYRLAWAGLAGAPLEKVRAAFHYVRDDRTVRPADLRDADGLRALLRSVDESG</sequence>
<keyword evidence="4" id="KW-0378">Hydrolase</keyword>
<keyword evidence="9" id="KW-1185">Reference proteome</keyword>
<keyword evidence="2" id="KW-0227">DNA damage</keyword>
<feature type="region of interest" description="Disordered" evidence="6">
    <location>
        <begin position="172"/>
        <end position="233"/>
    </location>
</feature>
<dbReference type="Proteomes" id="UP001500653">
    <property type="component" value="Unassembled WGS sequence"/>
</dbReference>
<dbReference type="InterPro" id="IPR011335">
    <property type="entry name" value="Restrct_endonuc-II-like"/>
</dbReference>
<dbReference type="Pfam" id="PF12705">
    <property type="entry name" value="PDDEXK_1"/>
    <property type="match status" value="1"/>
</dbReference>
<organism evidence="8 9">
    <name type="scientific">Prauserella halophila</name>
    <dbReference type="NCBI Taxonomy" id="185641"/>
    <lineage>
        <taxon>Bacteria</taxon>
        <taxon>Bacillati</taxon>
        <taxon>Actinomycetota</taxon>
        <taxon>Actinomycetes</taxon>
        <taxon>Pseudonocardiales</taxon>
        <taxon>Pseudonocardiaceae</taxon>
        <taxon>Prauserella</taxon>
    </lineage>
</organism>
<gene>
    <name evidence="8" type="ORF">GCM10009676_34810</name>
</gene>
<evidence type="ECO:0000256" key="2">
    <source>
        <dbReference type="ARBA" id="ARBA00022763"/>
    </source>
</evidence>
<keyword evidence="3" id="KW-0547">Nucleotide-binding</keyword>
<keyword evidence="3" id="KW-0347">Helicase</keyword>
<feature type="domain" description="PD-(D/E)XK endonuclease-like" evidence="7">
    <location>
        <begin position="278"/>
        <end position="438"/>
    </location>
</feature>
<evidence type="ECO:0000256" key="4">
    <source>
        <dbReference type="ARBA" id="ARBA00022839"/>
    </source>
</evidence>
<dbReference type="InterPro" id="IPR027417">
    <property type="entry name" value="P-loop_NTPase"/>
</dbReference>
<dbReference type="Gene3D" id="3.30.160.800">
    <property type="match status" value="1"/>
</dbReference>
<evidence type="ECO:0000256" key="5">
    <source>
        <dbReference type="ARBA" id="ARBA00023204"/>
    </source>
</evidence>
<feature type="region of interest" description="Disordered" evidence="6">
    <location>
        <begin position="130"/>
        <end position="153"/>
    </location>
</feature>
<keyword evidence="5" id="KW-0234">DNA repair</keyword>
<dbReference type="Gene3D" id="3.90.320.10">
    <property type="match status" value="1"/>
</dbReference>
<accession>A0ABN1WCL5</accession>
<keyword evidence="3" id="KW-0067">ATP-binding</keyword>
<keyword evidence="4" id="KW-0269">Exonuclease</keyword>
<protein>
    <recommendedName>
        <fullName evidence="7">PD-(D/E)XK endonuclease-like domain-containing protein</fullName>
    </recommendedName>
</protein>
<dbReference type="InterPro" id="IPR011604">
    <property type="entry name" value="PDDEXK-like_dom_sf"/>
</dbReference>
<keyword evidence="1" id="KW-0540">Nuclease</keyword>
<dbReference type="EMBL" id="BAAALN010000012">
    <property type="protein sequence ID" value="GAA1245868.1"/>
    <property type="molecule type" value="Genomic_DNA"/>
</dbReference>
<evidence type="ECO:0000313" key="9">
    <source>
        <dbReference type="Proteomes" id="UP001500653"/>
    </source>
</evidence>
<evidence type="ECO:0000313" key="8">
    <source>
        <dbReference type="EMBL" id="GAA1245868.1"/>
    </source>
</evidence>
<reference evidence="8 9" key="1">
    <citation type="journal article" date="2019" name="Int. J. Syst. Evol. Microbiol.">
        <title>The Global Catalogue of Microorganisms (GCM) 10K type strain sequencing project: providing services to taxonomists for standard genome sequencing and annotation.</title>
        <authorList>
            <consortium name="The Broad Institute Genomics Platform"/>
            <consortium name="The Broad Institute Genome Sequencing Center for Infectious Disease"/>
            <person name="Wu L."/>
            <person name="Ma J."/>
        </authorList>
    </citation>
    <scope>NUCLEOTIDE SEQUENCE [LARGE SCALE GENOMIC DNA]</scope>
    <source>
        <strain evidence="8 9">JCM 13023</strain>
    </source>
</reference>
<comment type="caution">
    <text evidence="8">The sequence shown here is derived from an EMBL/GenBank/DDBJ whole genome shotgun (WGS) entry which is preliminary data.</text>
</comment>
<dbReference type="SUPFAM" id="SSF52980">
    <property type="entry name" value="Restriction endonuclease-like"/>
    <property type="match status" value="1"/>
</dbReference>
<evidence type="ECO:0000259" key="7">
    <source>
        <dbReference type="Pfam" id="PF12705"/>
    </source>
</evidence>
<name>A0ABN1WCL5_9PSEU</name>
<dbReference type="SUPFAM" id="SSF52540">
    <property type="entry name" value="P-loop containing nucleoside triphosphate hydrolases"/>
    <property type="match status" value="1"/>
</dbReference>
<evidence type="ECO:0000256" key="1">
    <source>
        <dbReference type="ARBA" id="ARBA00022722"/>
    </source>
</evidence>
<proteinExistence type="predicted"/>